<dbReference type="WBParaSite" id="PTRK_0000082700.1">
    <property type="protein sequence ID" value="PTRK_0000082700.1"/>
    <property type="gene ID" value="PTRK_0000082700"/>
</dbReference>
<feature type="chain" id="PRO_5005890992" evidence="1">
    <location>
        <begin position="22"/>
        <end position="84"/>
    </location>
</feature>
<reference evidence="3" key="1">
    <citation type="submission" date="2017-02" db="UniProtKB">
        <authorList>
            <consortium name="WormBaseParasite"/>
        </authorList>
    </citation>
    <scope>IDENTIFICATION</scope>
</reference>
<evidence type="ECO:0000256" key="1">
    <source>
        <dbReference type="SAM" id="SignalP"/>
    </source>
</evidence>
<name>A0A0N4Z1T1_PARTI</name>
<protein>
    <submittedName>
        <fullName evidence="3">INVERT_DEFENSINS domain-containing protein</fullName>
    </submittedName>
</protein>
<keyword evidence="2" id="KW-1185">Reference proteome</keyword>
<evidence type="ECO:0000313" key="3">
    <source>
        <dbReference type="WBParaSite" id="PTRK_0000082700.1"/>
    </source>
</evidence>
<evidence type="ECO:0000313" key="2">
    <source>
        <dbReference type="Proteomes" id="UP000038045"/>
    </source>
</evidence>
<sequence>MKLLLLLFLIVISLNYAICRAGETPTARGNFHNLMIFFCSRDPKNCFNWCVSQGKDRGDCAKHTQGYLYCVCTPPYTKGEIHHG</sequence>
<accession>A0A0N4Z1T1</accession>
<dbReference type="Proteomes" id="UP000038045">
    <property type="component" value="Unplaced"/>
</dbReference>
<feature type="signal peptide" evidence="1">
    <location>
        <begin position="1"/>
        <end position="21"/>
    </location>
</feature>
<organism evidence="2 3">
    <name type="scientific">Parastrongyloides trichosuri</name>
    <name type="common">Possum-specific nematode worm</name>
    <dbReference type="NCBI Taxonomy" id="131310"/>
    <lineage>
        <taxon>Eukaryota</taxon>
        <taxon>Metazoa</taxon>
        <taxon>Ecdysozoa</taxon>
        <taxon>Nematoda</taxon>
        <taxon>Chromadorea</taxon>
        <taxon>Rhabditida</taxon>
        <taxon>Tylenchina</taxon>
        <taxon>Panagrolaimomorpha</taxon>
        <taxon>Strongyloidoidea</taxon>
        <taxon>Strongyloididae</taxon>
        <taxon>Parastrongyloides</taxon>
    </lineage>
</organism>
<proteinExistence type="predicted"/>
<keyword evidence="1" id="KW-0732">Signal</keyword>
<dbReference type="AlphaFoldDB" id="A0A0N4Z1T1"/>